<dbReference type="Pfam" id="PF09335">
    <property type="entry name" value="VTT_dom"/>
    <property type="match status" value="1"/>
</dbReference>
<feature type="transmembrane region" description="Helical" evidence="7">
    <location>
        <begin position="161"/>
        <end position="184"/>
    </location>
</feature>
<evidence type="ECO:0000256" key="7">
    <source>
        <dbReference type="RuleBase" id="RU367016"/>
    </source>
</evidence>
<sequence length="224" mass="25448">MDILKSLSCALWQHDYTTLTDPSLIWALYILLFVVLFLENGLLPTSFLPGDSLLVLVGVLIAKGIINGILTLIILTLAAGLGCWVSYIQGKWLGNTFIIKKWLSYLPAHYHQKVNYLFHKYGLSALFISRFIAFVRTLLPTIAGLSSLNSIQFQFFNWTSAFLWVLVLLLAGFLLGNTAIFYYYESQFMLFLIVLPLGLMLFSAMGIAYILWRHNISENKNNHL</sequence>
<feature type="domain" description="VTT" evidence="8">
    <location>
        <begin position="48"/>
        <end position="172"/>
    </location>
</feature>
<keyword evidence="6 7" id="KW-0472">Membrane</keyword>
<keyword evidence="4 7" id="KW-0812">Transmembrane</keyword>
<reference evidence="9 10" key="1">
    <citation type="submission" date="2019-02" db="EMBL/GenBank/DDBJ databases">
        <authorList>
            <person name="Manzano-Marin A."/>
            <person name="Manzano-Marin A."/>
        </authorList>
    </citation>
    <scope>NUCLEOTIDE SEQUENCE [LARGE SCALE GENOMIC DNA]</scope>
    <source>
        <strain evidence="9 10">ErCilaricifoliae</strain>
    </source>
</reference>
<evidence type="ECO:0000259" key="8">
    <source>
        <dbReference type="Pfam" id="PF09335"/>
    </source>
</evidence>
<protein>
    <submittedName>
        <fullName evidence="9">Inner membrane protein YqjA</fullName>
    </submittedName>
</protein>
<dbReference type="GO" id="GO:0005886">
    <property type="term" value="C:plasma membrane"/>
    <property type="evidence" value="ECO:0007669"/>
    <property type="project" value="UniProtKB-SubCell"/>
</dbReference>
<feature type="transmembrane region" description="Helical" evidence="7">
    <location>
        <begin position="127"/>
        <end position="149"/>
    </location>
</feature>
<accession>A0A451DCF8</accession>
<dbReference type="PANTHER" id="PTHR30353:SF11">
    <property type="entry name" value="INNER MEMBRANE PROTEIN YQJA"/>
    <property type="match status" value="1"/>
</dbReference>
<comment type="similarity">
    <text evidence="2 7">Belongs to the DedA family.</text>
</comment>
<evidence type="ECO:0000256" key="1">
    <source>
        <dbReference type="ARBA" id="ARBA00004651"/>
    </source>
</evidence>
<dbReference type="InterPro" id="IPR032818">
    <property type="entry name" value="DedA-like"/>
</dbReference>
<keyword evidence="3 7" id="KW-1003">Cell membrane</keyword>
<dbReference type="EMBL" id="LR217720">
    <property type="protein sequence ID" value="VFP84065.1"/>
    <property type="molecule type" value="Genomic_DNA"/>
</dbReference>
<dbReference type="AlphaFoldDB" id="A0A451DCF8"/>
<evidence type="ECO:0000313" key="10">
    <source>
        <dbReference type="Proteomes" id="UP000294418"/>
    </source>
</evidence>
<dbReference type="RefSeq" id="WP_157989601.1">
    <property type="nucleotide sequence ID" value="NZ_LR217720.1"/>
</dbReference>
<evidence type="ECO:0000313" key="9">
    <source>
        <dbReference type="EMBL" id="VFP84065.1"/>
    </source>
</evidence>
<evidence type="ECO:0000256" key="6">
    <source>
        <dbReference type="ARBA" id="ARBA00023136"/>
    </source>
</evidence>
<evidence type="ECO:0000256" key="4">
    <source>
        <dbReference type="ARBA" id="ARBA00022692"/>
    </source>
</evidence>
<evidence type="ECO:0000256" key="3">
    <source>
        <dbReference type="ARBA" id="ARBA00022475"/>
    </source>
</evidence>
<feature type="transmembrane region" description="Helical" evidence="7">
    <location>
        <begin position="24"/>
        <end position="42"/>
    </location>
</feature>
<dbReference type="InterPro" id="IPR032816">
    <property type="entry name" value="VTT_dom"/>
</dbReference>
<dbReference type="Proteomes" id="UP000294418">
    <property type="component" value="Chromosome"/>
</dbReference>
<name>A0A451DCF8_9GAMM</name>
<feature type="transmembrane region" description="Helical" evidence="7">
    <location>
        <begin position="190"/>
        <end position="212"/>
    </location>
</feature>
<evidence type="ECO:0000256" key="5">
    <source>
        <dbReference type="ARBA" id="ARBA00022989"/>
    </source>
</evidence>
<keyword evidence="5 7" id="KW-1133">Transmembrane helix</keyword>
<comment type="subcellular location">
    <subcellularLocation>
        <location evidence="1 7">Cell membrane</location>
        <topology evidence="1 7">Multi-pass membrane protein</topology>
    </subcellularLocation>
</comment>
<proteinExistence type="inferred from homology"/>
<gene>
    <name evidence="9" type="primary">yqjA</name>
    <name evidence="9" type="ORF">ERCILAFE3058_170</name>
</gene>
<evidence type="ECO:0000256" key="2">
    <source>
        <dbReference type="ARBA" id="ARBA00010792"/>
    </source>
</evidence>
<dbReference type="PANTHER" id="PTHR30353">
    <property type="entry name" value="INNER MEMBRANE PROTEIN DEDA-RELATED"/>
    <property type="match status" value="1"/>
</dbReference>
<organism evidence="9 10">
    <name type="scientific">Candidatus Erwinia haradaeae</name>
    <dbReference type="NCBI Taxonomy" id="1922217"/>
    <lineage>
        <taxon>Bacteria</taxon>
        <taxon>Pseudomonadati</taxon>
        <taxon>Pseudomonadota</taxon>
        <taxon>Gammaproteobacteria</taxon>
        <taxon>Enterobacterales</taxon>
        <taxon>Erwiniaceae</taxon>
        <taxon>Erwinia</taxon>
    </lineage>
</organism>
<dbReference type="OrthoDB" id="13976at2"/>
<feature type="transmembrane region" description="Helical" evidence="7">
    <location>
        <begin position="54"/>
        <end position="87"/>
    </location>
</feature>